<comment type="subcellular location">
    <subcellularLocation>
        <location evidence="1">Membrane</location>
        <topology evidence="1">Multi-pass membrane protein</topology>
    </subcellularLocation>
</comment>
<evidence type="ECO:0000256" key="1">
    <source>
        <dbReference type="ARBA" id="ARBA00004141"/>
    </source>
</evidence>
<dbReference type="PANTHER" id="PTHR30520:SF8">
    <property type="entry name" value="NITRITE TRANSPORTER NIRC"/>
    <property type="match status" value="1"/>
</dbReference>
<gene>
    <name evidence="6" type="ORF">ACFSYH_07620</name>
</gene>
<evidence type="ECO:0000256" key="5">
    <source>
        <dbReference type="SAM" id="Phobius"/>
    </source>
</evidence>
<feature type="transmembrane region" description="Helical" evidence="5">
    <location>
        <begin position="204"/>
        <end position="223"/>
    </location>
</feature>
<evidence type="ECO:0000313" key="7">
    <source>
        <dbReference type="Proteomes" id="UP001597391"/>
    </source>
</evidence>
<keyword evidence="7" id="KW-1185">Reference proteome</keyword>
<proteinExistence type="predicted"/>
<feature type="transmembrane region" description="Helical" evidence="5">
    <location>
        <begin position="173"/>
        <end position="192"/>
    </location>
</feature>
<dbReference type="PANTHER" id="PTHR30520">
    <property type="entry name" value="FORMATE TRANSPORTER-RELATED"/>
    <property type="match status" value="1"/>
</dbReference>
<dbReference type="RefSeq" id="WP_377466281.1">
    <property type="nucleotide sequence ID" value="NZ_JBHUOP010000003.1"/>
</dbReference>
<sequence>MAPDQQKLFPGTHFIATVLETAETKASMSRTIAQVYVMRAAMAGILIGVFYLANYAVIAAFVRVSPDLESVGKLVGAVVFGFALAFIYYTKSELLTSNMMITTIAVYYKRLRVLNAAWVMFLCFLGNFLGGLLIAVFAAGSSLLDGAAGEIVNHSVEVKLAYVTTDAAAVGDLFVRAILCNFLINIAMLLVYNGLVKTDGVKVIAMNVAVMLFAFLGFEHSVANTVLFTVQGLRDGIDVAAAAANVGVALVGNFIGGGILIGWYYAYANDAKRRLHQTEALTDSSEMM</sequence>
<dbReference type="Proteomes" id="UP001597391">
    <property type="component" value="Unassembled WGS sequence"/>
</dbReference>
<name>A0ABW5XD73_9MICO</name>
<comment type="caution">
    <text evidence="6">The sequence shown here is derived from an EMBL/GenBank/DDBJ whole genome shotgun (WGS) entry which is preliminary data.</text>
</comment>
<feature type="transmembrane region" description="Helical" evidence="5">
    <location>
        <begin position="111"/>
        <end position="139"/>
    </location>
</feature>
<keyword evidence="3 5" id="KW-1133">Transmembrane helix</keyword>
<evidence type="ECO:0000256" key="4">
    <source>
        <dbReference type="ARBA" id="ARBA00023136"/>
    </source>
</evidence>
<dbReference type="Gene3D" id="1.20.1080.10">
    <property type="entry name" value="Glycerol uptake facilitator protein"/>
    <property type="match status" value="1"/>
</dbReference>
<feature type="transmembrane region" description="Helical" evidence="5">
    <location>
        <begin position="36"/>
        <end position="62"/>
    </location>
</feature>
<keyword evidence="4 5" id="KW-0472">Membrane</keyword>
<feature type="transmembrane region" description="Helical" evidence="5">
    <location>
        <begin position="74"/>
        <end position="90"/>
    </location>
</feature>
<dbReference type="Pfam" id="PF01226">
    <property type="entry name" value="Form_Nir_trans"/>
    <property type="match status" value="1"/>
</dbReference>
<dbReference type="InterPro" id="IPR000292">
    <property type="entry name" value="For/NO2_transpt"/>
</dbReference>
<accession>A0ABW5XD73</accession>
<organism evidence="6 7">
    <name type="scientific">Populibacterium corticicola</name>
    <dbReference type="NCBI Taxonomy" id="1812826"/>
    <lineage>
        <taxon>Bacteria</taxon>
        <taxon>Bacillati</taxon>
        <taxon>Actinomycetota</taxon>
        <taxon>Actinomycetes</taxon>
        <taxon>Micrococcales</taxon>
        <taxon>Jonesiaceae</taxon>
        <taxon>Populibacterium</taxon>
    </lineage>
</organism>
<evidence type="ECO:0000313" key="6">
    <source>
        <dbReference type="EMBL" id="MFD2840441.1"/>
    </source>
</evidence>
<protein>
    <submittedName>
        <fullName evidence="6">Formate/nitrite transporter family protein</fullName>
    </submittedName>
</protein>
<evidence type="ECO:0000256" key="3">
    <source>
        <dbReference type="ARBA" id="ARBA00022989"/>
    </source>
</evidence>
<dbReference type="InterPro" id="IPR023271">
    <property type="entry name" value="Aquaporin-like"/>
</dbReference>
<keyword evidence="2 5" id="KW-0812">Transmembrane</keyword>
<reference evidence="7" key="1">
    <citation type="journal article" date="2019" name="Int. J. Syst. Evol. Microbiol.">
        <title>The Global Catalogue of Microorganisms (GCM) 10K type strain sequencing project: providing services to taxonomists for standard genome sequencing and annotation.</title>
        <authorList>
            <consortium name="The Broad Institute Genomics Platform"/>
            <consortium name="The Broad Institute Genome Sequencing Center for Infectious Disease"/>
            <person name="Wu L."/>
            <person name="Ma J."/>
        </authorList>
    </citation>
    <scope>NUCLEOTIDE SEQUENCE [LARGE SCALE GENOMIC DNA]</scope>
    <source>
        <strain evidence="7">KCTC 33576</strain>
    </source>
</reference>
<feature type="transmembrane region" description="Helical" evidence="5">
    <location>
        <begin position="243"/>
        <end position="266"/>
    </location>
</feature>
<dbReference type="EMBL" id="JBHUOP010000003">
    <property type="protein sequence ID" value="MFD2840441.1"/>
    <property type="molecule type" value="Genomic_DNA"/>
</dbReference>
<evidence type="ECO:0000256" key="2">
    <source>
        <dbReference type="ARBA" id="ARBA00022692"/>
    </source>
</evidence>